<dbReference type="Pfam" id="PF08352">
    <property type="entry name" value="oligo_HPY"/>
    <property type="match status" value="2"/>
</dbReference>
<reference evidence="11" key="1">
    <citation type="submission" date="2022-04" db="EMBL/GenBank/DDBJ databases">
        <title>Alcanivorax sp. CY1518 draft genome sequence.</title>
        <authorList>
            <person name="Zhao G."/>
            <person name="An M."/>
        </authorList>
    </citation>
    <scope>NUCLEOTIDE SEQUENCE</scope>
    <source>
        <strain evidence="11">CY1518</strain>
    </source>
</reference>
<dbReference type="EMBL" id="JALKII010000001">
    <property type="protein sequence ID" value="MCK0536459.1"/>
    <property type="molecule type" value="Genomic_DNA"/>
</dbReference>
<dbReference type="Pfam" id="PF00005">
    <property type="entry name" value="ABC_tran"/>
    <property type="match status" value="2"/>
</dbReference>
<dbReference type="NCBIfam" id="NF007739">
    <property type="entry name" value="PRK10419.1"/>
    <property type="match status" value="2"/>
</dbReference>
<evidence type="ECO:0000256" key="9">
    <source>
        <dbReference type="ARBA" id="ARBA00047356"/>
    </source>
</evidence>
<dbReference type="NCBIfam" id="NF008453">
    <property type="entry name" value="PRK11308.1"/>
    <property type="match status" value="2"/>
</dbReference>
<dbReference type="PANTHER" id="PTHR43297">
    <property type="entry name" value="OLIGOPEPTIDE TRANSPORT ATP-BINDING PROTEIN APPD"/>
    <property type="match status" value="1"/>
</dbReference>
<evidence type="ECO:0000256" key="8">
    <source>
        <dbReference type="ARBA" id="ARBA00038852"/>
    </source>
</evidence>
<evidence type="ECO:0000256" key="2">
    <source>
        <dbReference type="ARBA" id="ARBA00005417"/>
    </source>
</evidence>
<evidence type="ECO:0000313" key="11">
    <source>
        <dbReference type="EMBL" id="MCK0536459.1"/>
    </source>
</evidence>
<keyword evidence="6 11" id="KW-0067">ATP-binding</keyword>
<comment type="subcellular location">
    <subcellularLocation>
        <location evidence="1">Cell inner membrane</location>
        <topology evidence="1">Peripheral membrane protein</topology>
    </subcellularLocation>
</comment>
<dbReference type="InterPro" id="IPR003439">
    <property type="entry name" value="ABC_transporter-like_ATP-bd"/>
</dbReference>
<dbReference type="GO" id="GO:0005524">
    <property type="term" value="F:ATP binding"/>
    <property type="evidence" value="ECO:0007669"/>
    <property type="project" value="UniProtKB-KW"/>
</dbReference>
<comment type="caution">
    <text evidence="11">The sequence shown here is derived from an EMBL/GenBank/DDBJ whole genome shotgun (WGS) entry which is preliminary data.</text>
</comment>
<dbReference type="InterPro" id="IPR003593">
    <property type="entry name" value="AAA+_ATPase"/>
</dbReference>
<dbReference type="Proteomes" id="UP001165524">
    <property type="component" value="Unassembled WGS sequence"/>
</dbReference>
<dbReference type="PANTHER" id="PTHR43297:SF2">
    <property type="entry name" value="DIPEPTIDE TRANSPORT ATP-BINDING PROTEIN DPPD"/>
    <property type="match status" value="1"/>
</dbReference>
<dbReference type="PROSITE" id="PS00211">
    <property type="entry name" value="ABC_TRANSPORTER_1"/>
    <property type="match status" value="2"/>
</dbReference>
<evidence type="ECO:0000256" key="4">
    <source>
        <dbReference type="ARBA" id="ARBA00022475"/>
    </source>
</evidence>
<evidence type="ECO:0000256" key="5">
    <source>
        <dbReference type="ARBA" id="ARBA00022741"/>
    </source>
</evidence>
<comment type="catalytic activity">
    <reaction evidence="9">
        <text>a dipeptide(out) + ATP + H2O = a dipeptide(in) + ADP + phosphate + H(+)</text>
        <dbReference type="Rhea" id="RHEA:23120"/>
        <dbReference type="ChEBI" id="CHEBI:15377"/>
        <dbReference type="ChEBI" id="CHEBI:15378"/>
        <dbReference type="ChEBI" id="CHEBI:30616"/>
        <dbReference type="ChEBI" id="CHEBI:43474"/>
        <dbReference type="ChEBI" id="CHEBI:90799"/>
        <dbReference type="ChEBI" id="CHEBI:456216"/>
        <dbReference type="EC" id="7.4.2.9"/>
    </reaction>
</comment>
<dbReference type="SMART" id="SM00382">
    <property type="entry name" value="AAA"/>
    <property type="match status" value="2"/>
</dbReference>
<comment type="similarity">
    <text evidence="2">Belongs to the ABC transporter superfamily.</text>
</comment>
<evidence type="ECO:0000259" key="10">
    <source>
        <dbReference type="PROSITE" id="PS50893"/>
    </source>
</evidence>
<dbReference type="InterPro" id="IPR017871">
    <property type="entry name" value="ABC_transporter-like_CS"/>
</dbReference>
<dbReference type="SUPFAM" id="SSF52540">
    <property type="entry name" value="P-loop containing nucleoside triphosphate hydrolases"/>
    <property type="match status" value="2"/>
</dbReference>
<keyword evidence="7" id="KW-0472">Membrane</keyword>
<protein>
    <recommendedName>
        <fullName evidence="8">ABC-type dipeptide transporter</fullName>
        <ecNumber evidence="8">7.4.2.9</ecNumber>
    </recommendedName>
</protein>
<dbReference type="Gene3D" id="3.40.50.300">
    <property type="entry name" value="P-loop containing nucleotide triphosphate hydrolases"/>
    <property type="match status" value="2"/>
</dbReference>
<keyword evidence="4" id="KW-1003">Cell membrane</keyword>
<dbReference type="RefSeq" id="WP_246947685.1">
    <property type="nucleotide sequence ID" value="NZ_JALKII010000001.1"/>
</dbReference>
<evidence type="ECO:0000256" key="7">
    <source>
        <dbReference type="ARBA" id="ARBA00023136"/>
    </source>
</evidence>
<accession>A0ABT0E437</accession>
<evidence type="ECO:0000256" key="1">
    <source>
        <dbReference type="ARBA" id="ARBA00004417"/>
    </source>
</evidence>
<sequence>MSRLTIENLTIRFGDNAPPVVDGVSLSLQAGRMLALVGESGSGKSVTALSILGLLPPQAQVRADSLRLDQQNILALSDSGLRGLRGGRIGMVFQEPLSALNPLHKVETQIGESLAVHQGLSRAQARARTLELLHQVHLPEPETMLARFPHQLSGGQRQRVMIAMALANNPSVLIADEPTTALDVTVQAGILGLLKQLQAELGLSVLLITHDLGVVARYAEDIAVMHQGRIVEAGTAAQVLAAPAAPYTRHLLAAEPGGTPPTPDPSRPVQLQTTDLRVHFGQSSGLFQRRREPFRAVDGISLQLRRGETLGVVGESGSGKSTLALAILRLIESRGGIRFHDESLDQLRGNRQLQPWRARMQVVFQDPWSSLNPRMTVGQIIAEGLKVHQRDMSASEREHEVTAMLAEVGLPDDTQHRYPHEFSGGQRQRIAIARALILRPELLVLDEPTSALDRSVQHQVLELLRDLQNRYALSYLFISHDLKVVRAISHELIVMRNGKALEAGPTEEIFRNPRHEYTQALITAAFAGEQKYQVAF</sequence>
<keyword evidence="5" id="KW-0547">Nucleotide-binding</keyword>
<keyword evidence="3" id="KW-0813">Transport</keyword>
<evidence type="ECO:0000256" key="3">
    <source>
        <dbReference type="ARBA" id="ARBA00022448"/>
    </source>
</evidence>
<proteinExistence type="inferred from homology"/>
<organism evidence="11 12">
    <name type="scientific">Alcanivorax quisquiliarum</name>
    <dbReference type="NCBI Taxonomy" id="2933565"/>
    <lineage>
        <taxon>Bacteria</taxon>
        <taxon>Pseudomonadati</taxon>
        <taxon>Pseudomonadota</taxon>
        <taxon>Gammaproteobacteria</taxon>
        <taxon>Oceanospirillales</taxon>
        <taxon>Alcanivoracaceae</taxon>
        <taxon>Alcanivorax</taxon>
    </lineage>
</organism>
<evidence type="ECO:0000313" key="12">
    <source>
        <dbReference type="Proteomes" id="UP001165524"/>
    </source>
</evidence>
<dbReference type="InterPro" id="IPR050388">
    <property type="entry name" value="ABC_Ni/Peptide_Import"/>
</dbReference>
<name>A0ABT0E437_9GAMM</name>
<dbReference type="InterPro" id="IPR027417">
    <property type="entry name" value="P-loop_NTPase"/>
</dbReference>
<feature type="domain" description="ABC transporter" evidence="10">
    <location>
        <begin position="4"/>
        <end position="252"/>
    </location>
</feature>
<dbReference type="InterPro" id="IPR013563">
    <property type="entry name" value="Oligopep_ABC_C"/>
</dbReference>
<evidence type="ECO:0000256" key="6">
    <source>
        <dbReference type="ARBA" id="ARBA00022840"/>
    </source>
</evidence>
<dbReference type="EC" id="7.4.2.9" evidence="8"/>
<dbReference type="PROSITE" id="PS50893">
    <property type="entry name" value="ABC_TRANSPORTER_2"/>
    <property type="match status" value="2"/>
</dbReference>
<feature type="domain" description="ABC transporter" evidence="10">
    <location>
        <begin position="271"/>
        <end position="522"/>
    </location>
</feature>
<gene>
    <name evidence="11" type="ORF">MU846_01905</name>
</gene>
<dbReference type="CDD" id="cd03257">
    <property type="entry name" value="ABC_NikE_OppD_transporters"/>
    <property type="match status" value="2"/>
</dbReference>
<keyword evidence="12" id="KW-1185">Reference proteome</keyword>